<name>A0A392RJZ0_9FABA</name>
<sequence>MPIAFPTLLCDIILAQHPGICIESDVPSRRESDLSLDYKLFEGTHAADIAPPSAKKSTSAITRQQMIADLKVVSKAPDDKKFLVDRVIQALELEEGASTEDAG</sequence>
<protein>
    <submittedName>
        <fullName evidence="1">Envelope-like protein</fullName>
    </submittedName>
</protein>
<organism evidence="1 2">
    <name type="scientific">Trifolium medium</name>
    <dbReference type="NCBI Taxonomy" id="97028"/>
    <lineage>
        <taxon>Eukaryota</taxon>
        <taxon>Viridiplantae</taxon>
        <taxon>Streptophyta</taxon>
        <taxon>Embryophyta</taxon>
        <taxon>Tracheophyta</taxon>
        <taxon>Spermatophyta</taxon>
        <taxon>Magnoliopsida</taxon>
        <taxon>eudicotyledons</taxon>
        <taxon>Gunneridae</taxon>
        <taxon>Pentapetalae</taxon>
        <taxon>rosids</taxon>
        <taxon>fabids</taxon>
        <taxon>Fabales</taxon>
        <taxon>Fabaceae</taxon>
        <taxon>Papilionoideae</taxon>
        <taxon>50 kb inversion clade</taxon>
        <taxon>NPAAA clade</taxon>
        <taxon>Hologalegina</taxon>
        <taxon>IRL clade</taxon>
        <taxon>Trifolieae</taxon>
        <taxon>Trifolium</taxon>
    </lineage>
</organism>
<reference evidence="1 2" key="1">
    <citation type="journal article" date="2018" name="Front. Plant Sci.">
        <title>Red Clover (Trifolium pratense) and Zigzag Clover (T. medium) - A Picture of Genomic Similarities and Differences.</title>
        <authorList>
            <person name="Dluhosova J."/>
            <person name="Istvanek J."/>
            <person name="Nedelnik J."/>
            <person name="Repkova J."/>
        </authorList>
    </citation>
    <scope>NUCLEOTIDE SEQUENCE [LARGE SCALE GENOMIC DNA]</scope>
    <source>
        <strain evidence="2">cv. 10/8</strain>
        <tissue evidence="1">Leaf</tissue>
    </source>
</reference>
<feature type="non-terminal residue" evidence="1">
    <location>
        <position position="103"/>
    </location>
</feature>
<comment type="caution">
    <text evidence="1">The sequence shown here is derived from an EMBL/GenBank/DDBJ whole genome shotgun (WGS) entry which is preliminary data.</text>
</comment>
<dbReference type="Proteomes" id="UP000265520">
    <property type="component" value="Unassembled WGS sequence"/>
</dbReference>
<accession>A0A392RJZ0</accession>
<proteinExistence type="predicted"/>
<dbReference type="AlphaFoldDB" id="A0A392RJZ0"/>
<evidence type="ECO:0000313" key="2">
    <source>
        <dbReference type="Proteomes" id="UP000265520"/>
    </source>
</evidence>
<evidence type="ECO:0000313" key="1">
    <source>
        <dbReference type="EMBL" id="MCI36918.1"/>
    </source>
</evidence>
<keyword evidence="2" id="KW-1185">Reference proteome</keyword>
<dbReference type="EMBL" id="LXQA010238675">
    <property type="protein sequence ID" value="MCI36918.1"/>
    <property type="molecule type" value="Genomic_DNA"/>
</dbReference>